<evidence type="ECO:0000256" key="1">
    <source>
        <dbReference type="SAM" id="Phobius"/>
    </source>
</evidence>
<feature type="transmembrane region" description="Helical" evidence="1">
    <location>
        <begin position="46"/>
        <end position="64"/>
    </location>
</feature>
<feature type="transmembrane region" description="Helical" evidence="1">
    <location>
        <begin position="76"/>
        <end position="94"/>
    </location>
</feature>
<proteinExistence type="predicted"/>
<organism evidence="2 3">
    <name type="scientific">Winogradskyella rapida</name>
    <dbReference type="NCBI Taxonomy" id="549701"/>
    <lineage>
        <taxon>Bacteria</taxon>
        <taxon>Pseudomonadati</taxon>
        <taxon>Bacteroidota</taxon>
        <taxon>Flavobacteriia</taxon>
        <taxon>Flavobacteriales</taxon>
        <taxon>Flavobacteriaceae</taxon>
        <taxon>Winogradskyella</taxon>
    </lineage>
</organism>
<dbReference type="Proteomes" id="UP001597086">
    <property type="component" value="Unassembled WGS sequence"/>
</dbReference>
<gene>
    <name evidence="2" type="ORF">ACFQ13_08155</name>
</gene>
<dbReference type="Pfam" id="PF03203">
    <property type="entry name" value="MerC"/>
    <property type="match status" value="1"/>
</dbReference>
<keyword evidence="3" id="KW-1185">Reference proteome</keyword>
<evidence type="ECO:0000313" key="3">
    <source>
        <dbReference type="Proteomes" id="UP001597086"/>
    </source>
</evidence>
<dbReference type="EMBL" id="JBHTKM010000063">
    <property type="protein sequence ID" value="MFD1015886.1"/>
    <property type="molecule type" value="Genomic_DNA"/>
</dbReference>
<keyword evidence="1" id="KW-0812">Transmembrane</keyword>
<sequence length="129" mass="14412">MNKLKNSTIDLIALSSAFVCAVHCAVLPILISFSSLGLLSFLNHPLIEWTFISLSVVLAYSSLWPSYKQKHKNSQPLKMALLGFLLIALGRLHFTHLWEVSHTVIGTTLVALAHYSNWKILRLTAKTNL</sequence>
<reference evidence="3" key="1">
    <citation type="journal article" date="2019" name="Int. J. Syst. Evol. Microbiol.">
        <title>The Global Catalogue of Microorganisms (GCM) 10K type strain sequencing project: providing services to taxonomists for standard genome sequencing and annotation.</title>
        <authorList>
            <consortium name="The Broad Institute Genomics Platform"/>
            <consortium name="The Broad Institute Genome Sequencing Center for Infectious Disease"/>
            <person name="Wu L."/>
            <person name="Ma J."/>
        </authorList>
    </citation>
    <scope>NUCLEOTIDE SEQUENCE [LARGE SCALE GENOMIC DNA]</scope>
    <source>
        <strain evidence="3">CCUG 56098</strain>
    </source>
</reference>
<evidence type="ECO:0000313" key="2">
    <source>
        <dbReference type="EMBL" id="MFD1015886.1"/>
    </source>
</evidence>
<dbReference type="InterPro" id="IPR004891">
    <property type="entry name" value="Mercury-R_MerC"/>
</dbReference>
<protein>
    <submittedName>
        <fullName evidence="2">MerC domain-containing protein</fullName>
    </submittedName>
</protein>
<comment type="caution">
    <text evidence="2">The sequence shown here is derived from an EMBL/GenBank/DDBJ whole genome shotgun (WGS) entry which is preliminary data.</text>
</comment>
<dbReference type="RefSeq" id="WP_386116073.1">
    <property type="nucleotide sequence ID" value="NZ_JBHTKM010000063.1"/>
</dbReference>
<accession>A0ABW3KQ04</accession>
<keyword evidence="1" id="KW-1133">Transmembrane helix</keyword>
<feature type="transmembrane region" description="Helical" evidence="1">
    <location>
        <begin position="12"/>
        <end position="34"/>
    </location>
</feature>
<name>A0ABW3KQ04_9FLAO</name>
<keyword evidence="1" id="KW-0472">Membrane</keyword>
<feature type="transmembrane region" description="Helical" evidence="1">
    <location>
        <begin position="100"/>
        <end position="118"/>
    </location>
</feature>